<dbReference type="GO" id="GO:0030170">
    <property type="term" value="F:pyridoxal phosphate binding"/>
    <property type="evidence" value="ECO:0007669"/>
    <property type="project" value="InterPro"/>
</dbReference>
<dbReference type="eggNOG" id="COG3977">
    <property type="taxonomic scope" value="Bacteria"/>
</dbReference>
<dbReference type="HOGENOM" id="CLU_053657_0_0_12"/>
<evidence type="ECO:0000256" key="5">
    <source>
        <dbReference type="SAM" id="MobiDB-lite"/>
    </source>
</evidence>
<evidence type="ECO:0000313" key="8">
    <source>
        <dbReference type="Proteomes" id="UP000018680"/>
    </source>
</evidence>
<dbReference type="SUPFAM" id="SSF53383">
    <property type="entry name" value="PLP-dependent transferases"/>
    <property type="match status" value="1"/>
</dbReference>
<feature type="domain" description="Aminotransferase class I/classII large" evidence="6">
    <location>
        <begin position="212"/>
        <end position="436"/>
    </location>
</feature>
<dbReference type="GO" id="GO:1901605">
    <property type="term" value="P:alpha-amino acid metabolic process"/>
    <property type="evidence" value="ECO:0007669"/>
    <property type="project" value="TreeGrafter"/>
</dbReference>
<dbReference type="Pfam" id="PF00155">
    <property type="entry name" value="Aminotran_1_2"/>
    <property type="match status" value="1"/>
</dbReference>
<dbReference type="PANTHER" id="PTHR42790">
    <property type="entry name" value="AMINOTRANSFERASE"/>
    <property type="match status" value="1"/>
</dbReference>
<evidence type="ECO:0000256" key="4">
    <source>
        <dbReference type="ARBA" id="ARBA00022898"/>
    </source>
</evidence>
<dbReference type="EMBL" id="CP006939">
    <property type="protein sequence ID" value="AHC15818.1"/>
    <property type="molecule type" value="Genomic_DNA"/>
</dbReference>
<evidence type="ECO:0000259" key="6">
    <source>
        <dbReference type="Pfam" id="PF00155"/>
    </source>
</evidence>
<evidence type="ECO:0000256" key="1">
    <source>
        <dbReference type="ARBA" id="ARBA00001933"/>
    </source>
</evidence>
<reference evidence="7 8" key="1">
    <citation type="journal article" date="2015" name="Stand. Genomic Sci.">
        <title>Complete genome sequence and description of Salinispira pacifica gen. nov., sp. nov., a novel spirochaete isolated form a hypersaline microbial mat.</title>
        <authorList>
            <person name="Ben Hania W."/>
            <person name="Joseph M."/>
            <person name="Schumann P."/>
            <person name="Bunk B."/>
            <person name="Fiebig A."/>
            <person name="Sproer C."/>
            <person name="Klenk H.P."/>
            <person name="Fardeau M.L."/>
            <person name="Spring S."/>
        </authorList>
    </citation>
    <scope>NUCLEOTIDE SEQUENCE [LARGE SCALE GENOMIC DNA]</scope>
    <source>
        <strain evidence="7 8">L21-RPul-D2</strain>
    </source>
</reference>
<dbReference type="InterPro" id="IPR015421">
    <property type="entry name" value="PyrdxlP-dep_Trfase_major"/>
</dbReference>
<dbReference type="KEGG" id="slr:L21SP2_2465"/>
<evidence type="ECO:0000256" key="3">
    <source>
        <dbReference type="ARBA" id="ARBA00022679"/>
    </source>
</evidence>
<name>V5WJ55_9SPIO</name>
<protein>
    <submittedName>
        <fullName evidence="7">Valine--pyruvate aminotransferase</fullName>
        <ecNumber evidence="7">2.6.1.66</ecNumber>
    </submittedName>
</protein>
<dbReference type="Gene3D" id="3.40.640.10">
    <property type="entry name" value="Type I PLP-dependent aspartate aminotransferase-like (Major domain)"/>
    <property type="match status" value="1"/>
</dbReference>
<dbReference type="PANTHER" id="PTHR42790:SF4">
    <property type="entry name" value="VALINE--PYRUVATE AMINOTRANSFERASE"/>
    <property type="match status" value="1"/>
</dbReference>
<dbReference type="CDD" id="cd00609">
    <property type="entry name" value="AAT_like"/>
    <property type="match status" value="1"/>
</dbReference>
<dbReference type="Proteomes" id="UP000018680">
    <property type="component" value="Chromosome"/>
</dbReference>
<accession>V5WJ55</accession>
<dbReference type="AlphaFoldDB" id="V5WJ55"/>
<dbReference type="InterPro" id="IPR050859">
    <property type="entry name" value="Class-I_PLP-dep_aminotransf"/>
</dbReference>
<evidence type="ECO:0000313" key="7">
    <source>
        <dbReference type="EMBL" id="AHC15818.1"/>
    </source>
</evidence>
<keyword evidence="3 7" id="KW-0808">Transferase</keyword>
<dbReference type="STRING" id="1307761.L21SP2_2465"/>
<keyword evidence="2 7" id="KW-0032">Aminotransferase</keyword>
<proteinExistence type="predicted"/>
<keyword evidence="4" id="KW-0663">Pyridoxal phosphate</keyword>
<feature type="region of interest" description="Disordered" evidence="5">
    <location>
        <begin position="128"/>
        <end position="153"/>
    </location>
</feature>
<dbReference type="PATRIC" id="fig|1307761.3.peg.2457"/>
<dbReference type="RefSeq" id="WP_024268721.1">
    <property type="nucleotide sequence ID" value="NC_023035.1"/>
</dbReference>
<dbReference type="EC" id="2.6.1.66" evidence="7"/>
<dbReference type="InterPro" id="IPR004839">
    <property type="entry name" value="Aminotransferase_I/II_large"/>
</dbReference>
<evidence type="ECO:0000256" key="2">
    <source>
        <dbReference type="ARBA" id="ARBA00022576"/>
    </source>
</evidence>
<gene>
    <name evidence="7" type="ORF">L21SP2_2465</name>
</gene>
<keyword evidence="8" id="KW-1185">Reference proteome</keyword>
<keyword evidence="7" id="KW-0670">Pyruvate</keyword>
<dbReference type="GO" id="GO:0005829">
    <property type="term" value="C:cytosol"/>
    <property type="evidence" value="ECO:0007669"/>
    <property type="project" value="TreeGrafter"/>
</dbReference>
<dbReference type="GO" id="GO:0009042">
    <property type="term" value="F:valine-pyruvate transaminase activity"/>
    <property type="evidence" value="ECO:0007669"/>
    <property type="project" value="UniProtKB-EC"/>
</dbReference>
<sequence length="446" mass="49825">MMNWSEFGKKLTSRSGILELMDDLGKAMQSSGEKYMLGGGNPGNIPEMNRVWRRRMQEILANGDEFERGLGNYDTPQGKGSYLNNIADMLRGEYGWDLGPENIAVTNGSQSAFFMLFNLLSGELDSSRGEGAGTIPHSRSAGEPADAAASPPGGRATRQILLPLMPEYIGYADQGIGHEHFRAYKPEIEIIDDNYFKYHVDFDSVVLGPNDAAVCVSRPTNPTGNVLSDEEVNRLDQLARDHDVPLLLDNAYGTPFPNMIFTDARPIWNENIVLGMSLSKIGLPSTRTGIIIAREEIVQAISAVNAIMSLANNTLGQMITGPLIESGEILKLSNEVVRPFYRDKSMRAQEAVLRHMKGLPCRIHLSEGALFLWLWFDHPDIDTAVLYERLKARQVIIVPGKYFFYGIDEEWEHRNQCIRINFAQSDDVVDEGIRRIAEEVREMIDA</sequence>
<comment type="cofactor">
    <cofactor evidence="1">
        <name>pyridoxal 5'-phosphate</name>
        <dbReference type="ChEBI" id="CHEBI:597326"/>
    </cofactor>
</comment>
<dbReference type="InterPro" id="IPR015424">
    <property type="entry name" value="PyrdxlP-dep_Trfase"/>
</dbReference>
<organism evidence="7 8">
    <name type="scientific">Salinispira pacifica</name>
    <dbReference type="NCBI Taxonomy" id="1307761"/>
    <lineage>
        <taxon>Bacteria</taxon>
        <taxon>Pseudomonadati</taxon>
        <taxon>Spirochaetota</taxon>
        <taxon>Spirochaetia</taxon>
        <taxon>Spirochaetales</taxon>
        <taxon>Spirochaetaceae</taxon>
        <taxon>Salinispira</taxon>
    </lineage>
</organism>